<accession>A0A2R8FF11</accession>
<protein>
    <submittedName>
        <fullName evidence="1">Ankyrin repeat-containing protein</fullName>
    </submittedName>
</protein>
<name>A0A2R8FF11_9VIRU</name>
<reference evidence="1" key="1">
    <citation type="submission" date="2018-03" db="EMBL/GenBank/DDBJ databases">
        <authorList>
            <consortium name="Urmite Genomes"/>
        </authorList>
    </citation>
    <scope>NUCLEOTIDE SEQUENCE [LARGE SCALE GENOMIC DNA]</scope>
    <source>
        <strain evidence="1">IHUMI-S29</strain>
    </source>
</reference>
<organism evidence="1">
    <name type="scientific">Cedratvirus Zaza IHUMI</name>
    <dbReference type="NCBI Taxonomy" id="2126979"/>
    <lineage>
        <taxon>Viruses</taxon>
        <taxon>Pithoviruses</taxon>
    </lineage>
</organism>
<gene>
    <name evidence="1" type="ORF">ZAZAV_359</name>
</gene>
<dbReference type="EMBL" id="LT994652">
    <property type="protein sequence ID" value="SPN79538.1"/>
    <property type="molecule type" value="Genomic_DNA"/>
</dbReference>
<dbReference type="Proteomes" id="UP000270547">
    <property type="component" value="Segment"/>
</dbReference>
<proteinExistence type="predicted"/>
<sequence length="92" mass="10593">METVYETIFACSGSYNYLNGKVCSQFRQIAPSVHVLVYWNQLLQEAKEVPGLKPTKKIAELALEKRLFHLLKVCKEFIPRDICYRAAKEGDL</sequence>
<evidence type="ECO:0000313" key="1">
    <source>
        <dbReference type="EMBL" id="SPN79538.1"/>
    </source>
</evidence>